<evidence type="ECO:0000256" key="1">
    <source>
        <dbReference type="ARBA" id="ARBA00004141"/>
    </source>
</evidence>
<dbReference type="PRINTS" id="PR00120">
    <property type="entry name" value="HATPASE"/>
</dbReference>
<dbReference type="InterPro" id="IPR006068">
    <property type="entry name" value="ATPase_P-typ_cation-transptr_C"/>
</dbReference>
<dbReference type="SUPFAM" id="SSF81665">
    <property type="entry name" value="Calcium ATPase, transmembrane domain M"/>
    <property type="match status" value="1"/>
</dbReference>
<keyword evidence="3" id="KW-0547">Nucleotide-binding</keyword>
<keyword evidence="6 9" id="KW-1133">Transmembrane helix</keyword>
<dbReference type="PANTHER" id="PTHR43294:SF20">
    <property type="entry name" value="P-TYPE ATPASE"/>
    <property type="match status" value="1"/>
</dbReference>
<dbReference type="Pfam" id="PF13246">
    <property type="entry name" value="Cation_ATPase"/>
    <property type="match status" value="1"/>
</dbReference>
<feature type="transmembrane region" description="Helical" evidence="9">
    <location>
        <begin position="455"/>
        <end position="477"/>
    </location>
</feature>
<evidence type="ECO:0000256" key="6">
    <source>
        <dbReference type="ARBA" id="ARBA00022989"/>
    </source>
</evidence>
<dbReference type="eggNOG" id="KOG0202">
    <property type="taxonomic scope" value="Eukaryota"/>
</dbReference>
<dbReference type="Pfam" id="PF08282">
    <property type="entry name" value="Hydrolase_3"/>
    <property type="match status" value="1"/>
</dbReference>
<feature type="transmembrane region" description="Helical" evidence="9">
    <location>
        <begin position="1113"/>
        <end position="1136"/>
    </location>
</feature>
<dbReference type="GO" id="GO:0005391">
    <property type="term" value="F:P-type sodium:potassium-exchanging transporter activity"/>
    <property type="evidence" value="ECO:0007669"/>
    <property type="project" value="TreeGrafter"/>
</dbReference>
<organism evidence="11 12">
    <name type="scientific">Batrachochytrium dendrobatidis (strain JEL423)</name>
    <dbReference type="NCBI Taxonomy" id="403673"/>
    <lineage>
        <taxon>Eukaryota</taxon>
        <taxon>Fungi</taxon>
        <taxon>Fungi incertae sedis</taxon>
        <taxon>Chytridiomycota</taxon>
        <taxon>Chytridiomycota incertae sedis</taxon>
        <taxon>Chytridiomycetes</taxon>
        <taxon>Rhizophydiales</taxon>
        <taxon>Rhizophydiales incertae sedis</taxon>
        <taxon>Batrachochytrium</taxon>
    </lineage>
</organism>
<evidence type="ECO:0000256" key="3">
    <source>
        <dbReference type="ARBA" id="ARBA00022741"/>
    </source>
</evidence>
<accession>A0A177W9Y9</accession>
<dbReference type="Gene3D" id="3.40.50.1000">
    <property type="entry name" value="HAD superfamily/HAD-like"/>
    <property type="match status" value="1"/>
</dbReference>
<dbReference type="PANTHER" id="PTHR43294">
    <property type="entry name" value="SODIUM/POTASSIUM-TRANSPORTING ATPASE SUBUNIT ALPHA"/>
    <property type="match status" value="1"/>
</dbReference>
<feature type="transmembrane region" description="Helical" evidence="9">
    <location>
        <begin position="1038"/>
        <end position="1064"/>
    </location>
</feature>
<dbReference type="InterPro" id="IPR059000">
    <property type="entry name" value="ATPase_P-type_domA"/>
</dbReference>
<evidence type="ECO:0000256" key="4">
    <source>
        <dbReference type="ARBA" id="ARBA00022840"/>
    </source>
</evidence>
<dbReference type="NCBIfam" id="TIGR01494">
    <property type="entry name" value="ATPase_P-type"/>
    <property type="match status" value="2"/>
</dbReference>
<dbReference type="InterPro" id="IPR023299">
    <property type="entry name" value="ATPase_P-typ_cyto_dom_N"/>
</dbReference>
<dbReference type="GO" id="GO:0006883">
    <property type="term" value="P:intracellular sodium ion homeostasis"/>
    <property type="evidence" value="ECO:0007669"/>
    <property type="project" value="TreeGrafter"/>
</dbReference>
<keyword evidence="7 9" id="KW-0472">Membrane</keyword>
<dbReference type="GO" id="GO:0016887">
    <property type="term" value="F:ATP hydrolysis activity"/>
    <property type="evidence" value="ECO:0007669"/>
    <property type="project" value="InterPro"/>
</dbReference>
<evidence type="ECO:0000313" key="11">
    <source>
        <dbReference type="EMBL" id="OAJ36565.1"/>
    </source>
</evidence>
<feature type="transmembrane region" description="Helical" evidence="9">
    <location>
        <begin position="1148"/>
        <end position="1170"/>
    </location>
</feature>
<keyword evidence="2 9" id="KW-0812">Transmembrane</keyword>
<evidence type="ECO:0000313" key="12">
    <source>
        <dbReference type="Proteomes" id="UP000077115"/>
    </source>
</evidence>
<evidence type="ECO:0000256" key="8">
    <source>
        <dbReference type="ARBA" id="ARBA00038148"/>
    </source>
</evidence>
<dbReference type="Pfam" id="PF00690">
    <property type="entry name" value="Cation_ATPase_N"/>
    <property type="match status" value="1"/>
</dbReference>
<proteinExistence type="inferred from homology"/>
<dbReference type="EMBL" id="DS022300">
    <property type="protein sequence ID" value="OAJ36565.1"/>
    <property type="molecule type" value="Genomic_DNA"/>
</dbReference>
<dbReference type="SFLD" id="SFLDF00027">
    <property type="entry name" value="p-type_atpase"/>
    <property type="match status" value="1"/>
</dbReference>
<dbReference type="GO" id="GO:0005384">
    <property type="term" value="F:manganese ion transmembrane transporter activity"/>
    <property type="evidence" value="ECO:0007669"/>
    <property type="project" value="UniProtKB-ARBA"/>
</dbReference>
<dbReference type="InterPro" id="IPR018303">
    <property type="entry name" value="ATPase_P-typ_P_site"/>
</dbReference>
<dbReference type="InterPro" id="IPR008250">
    <property type="entry name" value="ATPase_P-typ_transduc_dom_A_sf"/>
</dbReference>
<dbReference type="Proteomes" id="UP000077115">
    <property type="component" value="Unassembled WGS sequence"/>
</dbReference>
<dbReference type="InterPro" id="IPR050510">
    <property type="entry name" value="Cation_transp_ATPase_P-type"/>
</dbReference>
<dbReference type="InterPro" id="IPR001757">
    <property type="entry name" value="P_typ_ATPase"/>
</dbReference>
<dbReference type="InterPro" id="IPR036412">
    <property type="entry name" value="HAD-like_sf"/>
</dbReference>
<dbReference type="Gene3D" id="3.40.1110.10">
    <property type="entry name" value="Calcium-transporting ATPase, cytoplasmic domain N"/>
    <property type="match status" value="1"/>
</dbReference>
<dbReference type="SUPFAM" id="SSF81653">
    <property type="entry name" value="Calcium ATPase, transduction domain A"/>
    <property type="match status" value="1"/>
</dbReference>
<dbReference type="InterPro" id="IPR023298">
    <property type="entry name" value="ATPase_P-typ_TM_dom_sf"/>
</dbReference>
<dbReference type="PROSITE" id="PS00154">
    <property type="entry name" value="ATPASE_E1_E2"/>
    <property type="match status" value="1"/>
</dbReference>
<dbReference type="Gene3D" id="2.70.150.10">
    <property type="entry name" value="Calcium-transporting ATPase, cytoplasmic transduction domain A"/>
    <property type="match status" value="1"/>
</dbReference>
<dbReference type="OrthoDB" id="116380at2759"/>
<dbReference type="Pfam" id="PF00122">
    <property type="entry name" value="E1-E2_ATPase"/>
    <property type="match status" value="1"/>
</dbReference>
<reference evidence="11 12" key="1">
    <citation type="submission" date="2006-10" db="EMBL/GenBank/DDBJ databases">
        <title>The Genome Sequence of Batrachochytrium dendrobatidis JEL423.</title>
        <authorList>
            <consortium name="The Broad Institute Genome Sequencing Platform"/>
            <person name="Birren B."/>
            <person name="Lander E."/>
            <person name="Galagan J."/>
            <person name="Cuomo C."/>
            <person name="Devon K."/>
            <person name="Jaffe D."/>
            <person name="Butler J."/>
            <person name="Alvarez P."/>
            <person name="Gnerre S."/>
            <person name="Grabherr M."/>
            <person name="Kleber M."/>
            <person name="Mauceli E."/>
            <person name="Brockman W."/>
            <person name="Young S."/>
            <person name="LaButti K."/>
            <person name="Sykes S."/>
            <person name="DeCaprio D."/>
            <person name="Crawford M."/>
            <person name="Koehrsen M."/>
            <person name="Engels R."/>
            <person name="Montgomery P."/>
            <person name="Pearson M."/>
            <person name="Howarth C."/>
            <person name="Larson L."/>
            <person name="White J."/>
            <person name="O'Leary S."/>
            <person name="Kodira C."/>
            <person name="Zeng Q."/>
            <person name="Yandava C."/>
            <person name="Alvarado L."/>
            <person name="Longcore J."/>
            <person name="James T."/>
        </authorList>
    </citation>
    <scope>NUCLEOTIDE SEQUENCE [LARGE SCALE GENOMIC DNA]</scope>
    <source>
        <strain evidence="11 12">JEL423</strain>
    </source>
</reference>
<dbReference type="SFLD" id="SFLDS00003">
    <property type="entry name" value="Haloacid_Dehalogenase"/>
    <property type="match status" value="1"/>
</dbReference>
<feature type="transmembrane region" description="Helical" evidence="9">
    <location>
        <begin position="291"/>
        <end position="308"/>
    </location>
</feature>
<dbReference type="Gene3D" id="1.20.1110.10">
    <property type="entry name" value="Calcium-transporting ATPase, transmembrane domain"/>
    <property type="match status" value="1"/>
</dbReference>
<dbReference type="SMART" id="SM00831">
    <property type="entry name" value="Cation_ATPase_N"/>
    <property type="match status" value="1"/>
</dbReference>
<dbReference type="PRINTS" id="PR00119">
    <property type="entry name" value="CATATPASE"/>
</dbReference>
<dbReference type="GO" id="GO:1902600">
    <property type="term" value="P:proton transmembrane transport"/>
    <property type="evidence" value="ECO:0007669"/>
    <property type="project" value="TreeGrafter"/>
</dbReference>
<dbReference type="InterPro" id="IPR044492">
    <property type="entry name" value="P_typ_ATPase_HD_dom"/>
</dbReference>
<evidence type="ECO:0000256" key="5">
    <source>
        <dbReference type="ARBA" id="ARBA00022967"/>
    </source>
</evidence>
<dbReference type="SUPFAM" id="SSF56784">
    <property type="entry name" value="HAD-like"/>
    <property type="match status" value="1"/>
</dbReference>
<comment type="subcellular location">
    <subcellularLocation>
        <location evidence="1">Membrane</location>
        <topology evidence="1">Multi-pass membrane protein</topology>
    </subcellularLocation>
</comment>
<name>A0A177W9Y9_BATDL</name>
<sequence>MSPDDHHQQPIYDLDTRSVSVRLDGQASIEHQIDIHVVDLVEAVENKDISVLDILQGLNYVMEYRLRGGKIPNLDAALMAKLAKGLLQHMGHQSGNLLNQKPTEEADIAFSLFGEFIDEIEEFQNAVAEYSASDLRHYMKLHRRCQPRSTKAHQETAMAVLGLLTTRIPQFSDWRELVKEDEHDDVERLISQFPEKFQTPKVPFRQHIFPPPSLYFDKNSERLAEMYGSNTERGLPSDRIVLLREHYGFNKLPNPPKPSIFGMIFTQITDFMVLILIIAAIVEFATKDSDSAIVLLIVVVLNVTIGTYQEFKANRALEALLTLSVPKATVIRDGIKSVVESRELVPGDLVTLEEGDAVPADLRLCESAQLEIIEVILTGEALPISKSIRTIRKRTRRLPLGDCKGSAFMTTVVAKGRGKGIVVRTGISTEIGKISQAISSTPHQKSNIEKKLSTLGQILVAIALILVVIIICIGLGYKRSGSDMLKVGISLGVSVIPEGLVAVVTVAMALGVSRMASKHAIVRKLPSVETLGSVTVICSDKTGTLTEGKMGAQVLWTSDNSSFVMTHSTSLDPEAGVVNILPSPSLTSAMSSSGDPPKMKSLEATASSKDIQQMPSHLAASMTIAALCCNASIVRDQETGKWKPIGDPTEIALVVASRKAGVSREWLESEAGLNKIGEYAFDSDRKLMSVIYQQGASKLACHLSQDSAFVLAKGAPECVLSHCVSYLGVSDSNAKGFNFMDEFPTHVLDDAFVDYISKRSSIMASSGLRVLALAMRKVTADEGLGIAKANSYKAAESQLVFVGLIGLIDPPKEGVKESVATCKRAGIRVIMITGDHIATASAIAKQLGILEEEGQSNSRAMKGYEIDLLSEEQLAEQRPFPAVFARVSPDNKLKIVKALQSKGHSVAMTGDGVNDAPAIKRADVGVAMGIGGTEITKQAADIVLADDNFATIVDAVKEGRQVFDNIKKFVVYLLSCNSAEIFLFLMAALANLEMPFTTMQILWANIIADIPPAMSIGLEPAEKNIMDRKPRPANEGVLTILTSVVVLLHGLMMSSITFGIYIWMENTGLTGIPMGEAGTGQRRSTAFMVLTVMQLVQSFHSRSVEESVFVTGIFGNLWMVGAFLLSFALALIGLLAPGISTWLNFEPVTAWGWLVVFISAIVQSIFVELVKVGVRYCRKKGINPMLPPIGRRAKERARNAYSIVQVV</sequence>
<dbReference type="GO" id="GO:0005886">
    <property type="term" value="C:plasma membrane"/>
    <property type="evidence" value="ECO:0007669"/>
    <property type="project" value="TreeGrafter"/>
</dbReference>
<comment type="similarity">
    <text evidence="8">Belongs to the cation transport ATPase (P-type) (TC 3.A.3) family.</text>
</comment>
<dbReference type="GO" id="GO:1990573">
    <property type="term" value="P:potassium ion import across plasma membrane"/>
    <property type="evidence" value="ECO:0007669"/>
    <property type="project" value="TreeGrafter"/>
</dbReference>
<feature type="transmembrane region" description="Helical" evidence="9">
    <location>
        <begin position="489"/>
        <end position="513"/>
    </location>
</feature>
<feature type="transmembrane region" description="Helical" evidence="9">
    <location>
        <begin position="969"/>
        <end position="989"/>
    </location>
</feature>
<feature type="domain" description="Cation-transporting P-type ATPase N-terminal" evidence="10">
    <location>
        <begin position="214"/>
        <end position="288"/>
    </location>
</feature>
<dbReference type="STRING" id="403673.A0A177W9Y9"/>
<dbReference type="GO" id="GO:0005524">
    <property type="term" value="F:ATP binding"/>
    <property type="evidence" value="ECO:0007669"/>
    <property type="project" value="UniProtKB-KW"/>
</dbReference>
<evidence type="ECO:0000259" key="10">
    <source>
        <dbReference type="SMART" id="SM00831"/>
    </source>
</evidence>
<dbReference type="Pfam" id="PF00689">
    <property type="entry name" value="Cation_ATPase_C"/>
    <property type="match status" value="1"/>
</dbReference>
<dbReference type="FunFam" id="3.40.50.1000:FF:000028">
    <property type="entry name" value="Calcium-transporting P-type ATPase, putative"/>
    <property type="match status" value="1"/>
</dbReference>
<dbReference type="SUPFAM" id="SSF81660">
    <property type="entry name" value="Metal cation-transporting ATPase, ATP-binding domain N"/>
    <property type="match status" value="1"/>
</dbReference>
<dbReference type="VEuPathDB" id="FungiDB:BDEG_20727"/>
<protein>
    <submittedName>
        <fullName evidence="11">Potassium/sodium efflux P-type ATPase, fungal-type</fullName>
    </submittedName>
</protein>
<keyword evidence="5" id="KW-1278">Translocase</keyword>
<dbReference type="FunFam" id="3.40.50.1000:FF:000001">
    <property type="entry name" value="Phospholipid-transporting ATPase IC"/>
    <property type="match status" value="1"/>
</dbReference>
<dbReference type="AlphaFoldDB" id="A0A177W9Y9"/>
<evidence type="ECO:0000256" key="2">
    <source>
        <dbReference type="ARBA" id="ARBA00022692"/>
    </source>
</evidence>
<evidence type="ECO:0000256" key="9">
    <source>
        <dbReference type="SAM" id="Phobius"/>
    </source>
</evidence>
<reference evidence="11 12" key="2">
    <citation type="submission" date="2016-05" db="EMBL/GenBank/DDBJ databases">
        <title>Lineage-specific infection strategies underlie the spectrum of fungal disease in amphibians.</title>
        <authorList>
            <person name="Cuomo C.A."/>
            <person name="Farrer R.A."/>
            <person name="James T."/>
            <person name="Longcore J."/>
            <person name="Birren B."/>
        </authorList>
    </citation>
    <scope>NUCLEOTIDE SEQUENCE [LARGE SCALE GENOMIC DNA]</scope>
    <source>
        <strain evidence="11 12">JEL423</strain>
    </source>
</reference>
<feature type="transmembrane region" description="Helical" evidence="9">
    <location>
        <begin position="260"/>
        <end position="285"/>
    </location>
</feature>
<keyword evidence="4" id="KW-0067">ATP-binding</keyword>
<dbReference type="InterPro" id="IPR004014">
    <property type="entry name" value="ATPase_P-typ_cation-transptr_N"/>
</dbReference>
<dbReference type="GO" id="GO:0030007">
    <property type="term" value="P:intracellular potassium ion homeostasis"/>
    <property type="evidence" value="ECO:0007669"/>
    <property type="project" value="TreeGrafter"/>
</dbReference>
<gene>
    <name evidence="11" type="ORF">BDEG_20727</name>
</gene>
<dbReference type="InterPro" id="IPR023214">
    <property type="entry name" value="HAD_sf"/>
</dbReference>
<dbReference type="GO" id="GO:0036376">
    <property type="term" value="P:sodium ion export across plasma membrane"/>
    <property type="evidence" value="ECO:0007669"/>
    <property type="project" value="TreeGrafter"/>
</dbReference>
<dbReference type="SFLD" id="SFLDG00002">
    <property type="entry name" value="C1.7:_P-type_atpase_like"/>
    <property type="match status" value="1"/>
</dbReference>
<evidence type="ECO:0000256" key="7">
    <source>
        <dbReference type="ARBA" id="ARBA00023136"/>
    </source>
</evidence>